<dbReference type="SUPFAM" id="SSF56112">
    <property type="entry name" value="Protein kinase-like (PK-like)"/>
    <property type="match status" value="1"/>
</dbReference>
<evidence type="ECO:0000259" key="1">
    <source>
        <dbReference type="Pfam" id="PF01636"/>
    </source>
</evidence>
<name>A0A5C6AXI3_9BACT</name>
<proteinExistence type="predicted"/>
<reference evidence="2 3" key="1">
    <citation type="submission" date="2019-02" db="EMBL/GenBank/DDBJ databases">
        <title>Deep-cultivation of Planctomycetes and their phenomic and genomic characterization uncovers novel biology.</title>
        <authorList>
            <person name="Wiegand S."/>
            <person name="Jogler M."/>
            <person name="Boedeker C."/>
            <person name="Pinto D."/>
            <person name="Vollmers J."/>
            <person name="Rivas-Marin E."/>
            <person name="Kohn T."/>
            <person name="Peeters S.H."/>
            <person name="Heuer A."/>
            <person name="Rast P."/>
            <person name="Oberbeckmann S."/>
            <person name="Bunk B."/>
            <person name="Jeske O."/>
            <person name="Meyerdierks A."/>
            <person name="Storesund J.E."/>
            <person name="Kallscheuer N."/>
            <person name="Luecker S."/>
            <person name="Lage O.M."/>
            <person name="Pohl T."/>
            <person name="Merkel B.J."/>
            <person name="Hornburger P."/>
            <person name="Mueller R.-W."/>
            <person name="Bruemmer F."/>
            <person name="Labrenz M."/>
            <person name="Spormann A.M."/>
            <person name="Op Den Camp H."/>
            <person name="Overmann J."/>
            <person name="Amann R."/>
            <person name="Jetten M.S.M."/>
            <person name="Mascher T."/>
            <person name="Medema M.H."/>
            <person name="Devos D.P."/>
            <person name="Kaster A.-K."/>
            <person name="Ovreas L."/>
            <person name="Rohde M."/>
            <person name="Galperin M.Y."/>
            <person name="Jogler C."/>
        </authorList>
    </citation>
    <scope>NUCLEOTIDE SEQUENCE [LARGE SCALE GENOMIC DNA]</scope>
    <source>
        <strain evidence="2 3">Pla52n</strain>
    </source>
</reference>
<dbReference type="InterPro" id="IPR002575">
    <property type="entry name" value="Aminoglycoside_PTrfase"/>
</dbReference>
<evidence type="ECO:0000313" key="3">
    <source>
        <dbReference type="Proteomes" id="UP000320176"/>
    </source>
</evidence>
<dbReference type="RefSeq" id="WP_146520085.1">
    <property type="nucleotide sequence ID" value="NZ_CP151726.1"/>
</dbReference>
<protein>
    <submittedName>
        <fullName evidence="2">Phosphotransferase enzyme family protein</fullName>
    </submittedName>
</protein>
<dbReference type="Gene3D" id="3.90.1200.10">
    <property type="match status" value="1"/>
</dbReference>
<accession>A0A5C6AXI3</accession>
<dbReference type="AlphaFoldDB" id="A0A5C6AXI3"/>
<sequence length="360" mass="40103">MIDPNIPAFIATRLREFHAVDETQCATPGMSGASVYCCLSKAEPVFALRAWPVTTLARRVAEVHRVVSRVRDNGCKLVPRYVPIDGSGATFWADSRNRIWELAQWMPGRPLKPDATIGEIGVGGNAIGRFHVAAASIGQTLQPCLAVRSRLKRLEELNTLLRGDMTRTIPQSLPGRVPSELVPPLEQATHWLGLNGMRAADETRNELKCYQDLAVSTQYVLRDVHREHVLFDFGTDHLGVRATAILDFDAIRVDTPASDLSRWVTSFPQWPCQSDEIWRATLAGYVDQTSFSDAQVAQMAAPEFRELVFALAKSSIFISLANWVVWLLVESRTFPVPQQVAKRIGELLDQLTTRPRDGFA</sequence>
<evidence type="ECO:0000313" key="2">
    <source>
        <dbReference type="EMBL" id="TWU04715.1"/>
    </source>
</evidence>
<dbReference type="Pfam" id="PF01636">
    <property type="entry name" value="APH"/>
    <property type="match status" value="1"/>
</dbReference>
<comment type="caution">
    <text evidence="2">The sequence shown here is derived from an EMBL/GenBank/DDBJ whole genome shotgun (WGS) entry which is preliminary data.</text>
</comment>
<keyword evidence="3" id="KW-1185">Reference proteome</keyword>
<dbReference type="Proteomes" id="UP000320176">
    <property type="component" value="Unassembled WGS sequence"/>
</dbReference>
<keyword evidence="2" id="KW-0808">Transferase</keyword>
<dbReference type="InterPro" id="IPR011009">
    <property type="entry name" value="Kinase-like_dom_sf"/>
</dbReference>
<organism evidence="2 3">
    <name type="scientific">Stieleria varia</name>
    <dbReference type="NCBI Taxonomy" id="2528005"/>
    <lineage>
        <taxon>Bacteria</taxon>
        <taxon>Pseudomonadati</taxon>
        <taxon>Planctomycetota</taxon>
        <taxon>Planctomycetia</taxon>
        <taxon>Pirellulales</taxon>
        <taxon>Pirellulaceae</taxon>
        <taxon>Stieleria</taxon>
    </lineage>
</organism>
<gene>
    <name evidence="2" type="ORF">Pla52n_27580</name>
</gene>
<dbReference type="EMBL" id="SJPN01000003">
    <property type="protein sequence ID" value="TWU04715.1"/>
    <property type="molecule type" value="Genomic_DNA"/>
</dbReference>
<dbReference type="GO" id="GO:0016740">
    <property type="term" value="F:transferase activity"/>
    <property type="evidence" value="ECO:0007669"/>
    <property type="project" value="UniProtKB-KW"/>
</dbReference>
<feature type="domain" description="Aminoglycoside phosphotransferase" evidence="1">
    <location>
        <begin position="46"/>
        <end position="282"/>
    </location>
</feature>
<dbReference type="OrthoDB" id="283096at2"/>